<dbReference type="SUPFAM" id="SSF57362">
    <property type="entry name" value="BPTI-like"/>
    <property type="match status" value="2"/>
</dbReference>
<dbReference type="GO" id="GO:0005615">
    <property type="term" value="C:extracellular space"/>
    <property type="evidence" value="ECO:0007669"/>
    <property type="project" value="TreeGrafter"/>
</dbReference>
<dbReference type="CDD" id="cd00109">
    <property type="entry name" value="Kunitz-type"/>
    <property type="match status" value="2"/>
</dbReference>
<dbReference type="PANTHER" id="PTHR10083:SF374">
    <property type="entry name" value="BPTI_KUNITZ INHIBITOR DOMAIN-CONTAINING PROTEIN"/>
    <property type="match status" value="1"/>
</dbReference>
<keyword evidence="1" id="KW-1015">Disulfide bond</keyword>
<evidence type="ECO:0000259" key="3">
    <source>
        <dbReference type="PROSITE" id="PS50279"/>
    </source>
</evidence>
<dbReference type="InterPro" id="IPR050098">
    <property type="entry name" value="TFPI/VKTCI-like"/>
</dbReference>
<dbReference type="EMBL" id="CAJNOL010000357">
    <property type="protein sequence ID" value="CAF1025952.1"/>
    <property type="molecule type" value="Genomic_DNA"/>
</dbReference>
<keyword evidence="2" id="KW-0732">Signal</keyword>
<dbReference type="SMART" id="SM00131">
    <property type="entry name" value="KU"/>
    <property type="match status" value="2"/>
</dbReference>
<comment type="caution">
    <text evidence="4">The sequence shown here is derived from an EMBL/GenBank/DDBJ whole genome shotgun (WGS) entry which is preliminary data.</text>
</comment>
<dbReference type="InterPro" id="IPR036880">
    <property type="entry name" value="Kunitz_BPTI_sf"/>
</dbReference>
<reference evidence="4" key="1">
    <citation type="submission" date="2021-02" db="EMBL/GenBank/DDBJ databases">
        <authorList>
            <person name="Nowell W R."/>
        </authorList>
    </citation>
    <scope>NUCLEOTIDE SEQUENCE</scope>
</reference>
<dbReference type="PROSITE" id="PS00280">
    <property type="entry name" value="BPTI_KUNITZ_1"/>
    <property type="match status" value="1"/>
</dbReference>
<sequence>MATYYSYILSLLVLLLITHWAKTASLRFPLYSFENNVFDQQNSSITNTEYSKSKSQLPLIKQYMRWNKSITNDEIENALDKLLVSVKNSTDISSLNSTMTSILLNFETKESNSSIIENFDNLINSTISFQFNMTTFEVYSNENTTMNYLLLTQNSTELNQTDDQTTISIIENVLQDNKTDTTFSSKIFNEFILIDSLDTQTSVTNNTDIYQIITNDKNESIIDEINNLPNEFQSSSSSFSIIFNQTIHEVEPTTAIIHLDYTTISYNITDNNQTYEWDLIFNDKTETMPSHDSSTISTNNEFAIKSKIIDQEMNINNTNIIIYDTNQNFNETSILSSISICDRSCQCLKQCPYGFEILNDICRCNSPCQNYQCFGNDTCIITNKGQPLCQSKNNTEHDRPIRCYQPRDAGYHDINIQYHNRWYYNPDQDACHLFVYRGLGGNENNFQTLHECHLECIICAPLPDPGECLGHINMWYYDNKKNECTQFEYSGCKGNRNKFLKKEQCINTCINRVFDLK</sequence>
<evidence type="ECO:0000313" key="7">
    <source>
        <dbReference type="Proteomes" id="UP000663870"/>
    </source>
</evidence>
<name>A0A813RR73_9BILA</name>
<evidence type="ECO:0000313" key="5">
    <source>
        <dbReference type="EMBL" id="CAF1025952.1"/>
    </source>
</evidence>
<keyword evidence="7" id="KW-1185">Reference proteome</keyword>
<feature type="chain" id="PRO_5036222824" description="BPTI/Kunitz inhibitor domain-containing protein" evidence="2">
    <location>
        <begin position="24"/>
        <end position="517"/>
    </location>
</feature>
<organism evidence="4 6">
    <name type="scientific">Rotaria sordida</name>
    <dbReference type="NCBI Taxonomy" id="392033"/>
    <lineage>
        <taxon>Eukaryota</taxon>
        <taxon>Metazoa</taxon>
        <taxon>Spiralia</taxon>
        <taxon>Gnathifera</taxon>
        <taxon>Rotifera</taxon>
        <taxon>Eurotatoria</taxon>
        <taxon>Bdelloidea</taxon>
        <taxon>Philodinida</taxon>
        <taxon>Philodinidae</taxon>
        <taxon>Rotaria</taxon>
    </lineage>
</organism>
<dbReference type="PROSITE" id="PS50279">
    <property type="entry name" value="BPTI_KUNITZ_2"/>
    <property type="match status" value="2"/>
</dbReference>
<dbReference type="Proteomes" id="UP000663854">
    <property type="component" value="Unassembled WGS sequence"/>
</dbReference>
<gene>
    <name evidence="5" type="ORF">JXQ802_LOCUS15400</name>
    <name evidence="4" type="ORF">PYM288_LOCUS3813</name>
</gene>
<dbReference type="Pfam" id="PF00014">
    <property type="entry name" value="Kunitz_BPTI"/>
    <property type="match status" value="2"/>
</dbReference>
<dbReference type="Proteomes" id="UP000663870">
    <property type="component" value="Unassembled WGS sequence"/>
</dbReference>
<evidence type="ECO:0000256" key="1">
    <source>
        <dbReference type="ARBA" id="ARBA00023157"/>
    </source>
</evidence>
<feature type="domain" description="BPTI/Kunitz inhibitor" evidence="3">
    <location>
        <begin position="403"/>
        <end position="456"/>
    </location>
</feature>
<evidence type="ECO:0000313" key="6">
    <source>
        <dbReference type="Proteomes" id="UP000663854"/>
    </source>
</evidence>
<dbReference type="PANTHER" id="PTHR10083">
    <property type="entry name" value="KUNITZ-TYPE PROTEASE INHIBITOR-RELATED"/>
    <property type="match status" value="1"/>
</dbReference>
<dbReference type="EMBL" id="CAJNOH010000031">
    <property type="protein sequence ID" value="CAF0784752.1"/>
    <property type="molecule type" value="Genomic_DNA"/>
</dbReference>
<dbReference type="InterPro" id="IPR020901">
    <property type="entry name" value="Prtase_inh_Kunz-CS"/>
</dbReference>
<dbReference type="Gene3D" id="4.10.410.10">
    <property type="entry name" value="Pancreatic trypsin inhibitor Kunitz domain"/>
    <property type="match status" value="2"/>
</dbReference>
<dbReference type="InterPro" id="IPR002223">
    <property type="entry name" value="Kunitz_BPTI"/>
</dbReference>
<dbReference type="GO" id="GO:0004867">
    <property type="term" value="F:serine-type endopeptidase inhibitor activity"/>
    <property type="evidence" value="ECO:0007669"/>
    <property type="project" value="InterPro"/>
</dbReference>
<feature type="signal peptide" evidence="2">
    <location>
        <begin position="1"/>
        <end position="23"/>
    </location>
</feature>
<evidence type="ECO:0000313" key="4">
    <source>
        <dbReference type="EMBL" id="CAF0784752.1"/>
    </source>
</evidence>
<feature type="domain" description="BPTI/Kunitz inhibitor" evidence="3">
    <location>
        <begin position="459"/>
        <end position="509"/>
    </location>
</feature>
<proteinExistence type="predicted"/>
<dbReference type="AlphaFoldDB" id="A0A813RR73"/>
<protein>
    <recommendedName>
        <fullName evidence="3">BPTI/Kunitz inhibitor domain-containing protein</fullName>
    </recommendedName>
</protein>
<accession>A0A813RR73</accession>
<evidence type="ECO:0000256" key="2">
    <source>
        <dbReference type="SAM" id="SignalP"/>
    </source>
</evidence>